<dbReference type="AlphaFoldDB" id="A0AAW2EQV7"/>
<dbReference type="Proteomes" id="UP001430953">
    <property type="component" value="Unassembled WGS sequence"/>
</dbReference>
<reference evidence="2 3" key="1">
    <citation type="submission" date="2023-03" db="EMBL/GenBank/DDBJ databases">
        <title>High recombination rates correlate with genetic variation in Cardiocondyla obscurior ants.</title>
        <authorList>
            <person name="Errbii M."/>
        </authorList>
    </citation>
    <scope>NUCLEOTIDE SEQUENCE [LARGE SCALE GENOMIC DNA]</scope>
    <source>
        <strain evidence="2">Alpha-2009</strain>
        <tissue evidence="2">Whole body</tissue>
    </source>
</reference>
<evidence type="ECO:0000256" key="1">
    <source>
        <dbReference type="SAM" id="MobiDB-lite"/>
    </source>
</evidence>
<keyword evidence="3" id="KW-1185">Reference proteome</keyword>
<proteinExistence type="predicted"/>
<accession>A0AAW2EQV7</accession>
<evidence type="ECO:0000313" key="3">
    <source>
        <dbReference type="Proteomes" id="UP001430953"/>
    </source>
</evidence>
<dbReference type="EMBL" id="JADYXP020000020">
    <property type="protein sequence ID" value="KAL0104415.1"/>
    <property type="molecule type" value="Genomic_DNA"/>
</dbReference>
<comment type="caution">
    <text evidence="2">The sequence shown here is derived from an EMBL/GenBank/DDBJ whole genome shotgun (WGS) entry which is preliminary data.</text>
</comment>
<evidence type="ECO:0000313" key="2">
    <source>
        <dbReference type="EMBL" id="KAL0104415.1"/>
    </source>
</evidence>
<feature type="region of interest" description="Disordered" evidence="1">
    <location>
        <begin position="34"/>
        <end position="53"/>
    </location>
</feature>
<name>A0AAW2EQV7_9HYME</name>
<organism evidence="2 3">
    <name type="scientific">Cardiocondyla obscurior</name>
    <dbReference type="NCBI Taxonomy" id="286306"/>
    <lineage>
        <taxon>Eukaryota</taxon>
        <taxon>Metazoa</taxon>
        <taxon>Ecdysozoa</taxon>
        <taxon>Arthropoda</taxon>
        <taxon>Hexapoda</taxon>
        <taxon>Insecta</taxon>
        <taxon>Pterygota</taxon>
        <taxon>Neoptera</taxon>
        <taxon>Endopterygota</taxon>
        <taxon>Hymenoptera</taxon>
        <taxon>Apocrita</taxon>
        <taxon>Aculeata</taxon>
        <taxon>Formicoidea</taxon>
        <taxon>Formicidae</taxon>
        <taxon>Myrmicinae</taxon>
        <taxon>Cardiocondyla</taxon>
    </lineage>
</organism>
<protein>
    <submittedName>
        <fullName evidence="2">Uncharacterized protein</fullName>
    </submittedName>
</protein>
<gene>
    <name evidence="2" type="ORF">PUN28_017266</name>
</gene>
<sequence>MKVASFHDRATRGQSKIQNVPLTCIAKSGRDAARRNAHLPAPKSSRGAPCHDARIIYRREPIDRTRSKL</sequence>